<evidence type="ECO:0000313" key="8">
    <source>
        <dbReference type="Proteomes" id="UP000830236"/>
    </source>
</evidence>
<evidence type="ECO:0000256" key="1">
    <source>
        <dbReference type="ARBA" id="ARBA00004141"/>
    </source>
</evidence>
<evidence type="ECO:0000256" key="5">
    <source>
        <dbReference type="ARBA" id="ARBA00023136"/>
    </source>
</evidence>
<evidence type="ECO:0000313" key="7">
    <source>
        <dbReference type="EMBL" id="UQF80446.1"/>
    </source>
</evidence>
<gene>
    <name evidence="7" type="ORF">M3I41_04070</name>
</gene>
<dbReference type="InterPro" id="IPR005496">
    <property type="entry name" value="Integral_membrane_TerC"/>
</dbReference>
<dbReference type="KEGG" id="agh:M3I41_04070"/>
<accession>A0A9E7DCN2</accession>
<organism evidence="7 8">
    <name type="scientific">Actinomyces graevenitzii</name>
    <dbReference type="NCBI Taxonomy" id="55565"/>
    <lineage>
        <taxon>Bacteria</taxon>
        <taxon>Bacillati</taxon>
        <taxon>Actinomycetota</taxon>
        <taxon>Actinomycetes</taxon>
        <taxon>Actinomycetales</taxon>
        <taxon>Actinomycetaceae</taxon>
        <taxon>Actinomyces</taxon>
    </lineage>
</organism>
<feature type="transmembrane region" description="Helical" evidence="6">
    <location>
        <begin position="131"/>
        <end position="148"/>
    </location>
</feature>
<reference evidence="7" key="1">
    <citation type="submission" date="2022-05" db="EMBL/GenBank/DDBJ databases">
        <title>Using nanopore sequencing to obtain complete genomes from saliva samples.</title>
        <authorList>
            <person name="Baker J.L."/>
        </authorList>
    </citation>
    <scope>NUCLEOTIDE SEQUENCE</scope>
    <source>
        <strain evidence="7">JCVI-JB-Ag32</strain>
    </source>
</reference>
<evidence type="ECO:0000256" key="6">
    <source>
        <dbReference type="SAM" id="Phobius"/>
    </source>
</evidence>
<feature type="transmembrane region" description="Helical" evidence="6">
    <location>
        <begin position="303"/>
        <end position="323"/>
    </location>
</feature>
<dbReference type="Pfam" id="PF03741">
    <property type="entry name" value="TerC"/>
    <property type="match status" value="1"/>
</dbReference>
<dbReference type="AlphaFoldDB" id="A0A9E7DCN2"/>
<dbReference type="Proteomes" id="UP000830236">
    <property type="component" value="Chromosome"/>
</dbReference>
<keyword evidence="4 6" id="KW-1133">Transmembrane helix</keyword>
<evidence type="ECO:0000256" key="4">
    <source>
        <dbReference type="ARBA" id="ARBA00022989"/>
    </source>
</evidence>
<dbReference type="NCBIfam" id="TIGR03718">
    <property type="entry name" value="R_switched_Alx"/>
    <property type="match status" value="1"/>
</dbReference>
<protein>
    <submittedName>
        <fullName evidence="7">TerC family protein</fullName>
    </submittedName>
</protein>
<feature type="transmembrane region" description="Helical" evidence="6">
    <location>
        <begin position="6"/>
        <end position="27"/>
    </location>
</feature>
<proteinExistence type="inferred from homology"/>
<dbReference type="PANTHER" id="PTHR30238:SF0">
    <property type="entry name" value="THYLAKOID MEMBRANE PROTEIN TERC, CHLOROPLASTIC"/>
    <property type="match status" value="1"/>
</dbReference>
<evidence type="ECO:0000256" key="2">
    <source>
        <dbReference type="ARBA" id="ARBA00007511"/>
    </source>
</evidence>
<dbReference type="PANTHER" id="PTHR30238">
    <property type="entry name" value="MEMBRANE BOUND PREDICTED REDOX MODULATOR"/>
    <property type="match status" value="1"/>
</dbReference>
<feature type="transmembrane region" description="Helical" evidence="6">
    <location>
        <begin position="72"/>
        <end position="93"/>
    </location>
</feature>
<evidence type="ECO:0000256" key="3">
    <source>
        <dbReference type="ARBA" id="ARBA00022692"/>
    </source>
</evidence>
<comment type="subcellular location">
    <subcellularLocation>
        <location evidence="1">Membrane</location>
        <topology evidence="1">Multi-pass membrane protein</topology>
    </subcellularLocation>
</comment>
<feature type="transmembrane region" description="Helical" evidence="6">
    <location>
        <begin position="257"/>
        <end position="276"/>
    </location>
</feature>
<sequence>MHVHLLGWIGLITIIVALITVDIVGHVRKPHAPTMKEATTWSIGYISLAVLFGVLVWAIYGGQYAGQFYAGWLTEWSLSVDNLFVFIIILGAFRVPREYQQKALMYGIIIALVLRFVFIALGAVLISQFSWVFYLFGAFLIYTAINQVREGAHKKDEGEDEEYHENTFTAWVRKLVPTTEGFVGNRLVISHGGRLMITPLLLVIIALGSADLMFAFDSIPAIFGLTQEPYLVMAANAFSLLGLRQLFFLIDGLLERLIYLSYGLAVILSFIGFKLINHALHENDLPFLNSGKPIEIVPEPSNLLSLAVIVVTLVVTAVASLLATRAMQRKQGPLSQAVSAESVRRHIPEAD</sequence>
<feature type="transmembrane region" description="Helical" evidence="6">
    <location>
        <begin position="105"/>
        <end position="125"/>
    </location>
</feature>
<dbReference type="EMBL" id="CP097095">
    <property type="protein sequence ID" value="UQF80446.1"/>
    <property type="molecule type" value="Genomic_DNA"/>
</dbReference>
<dbReference type="InterPro" id="IPR022369">
    <property type="entry name" value="Integral_membrane_TerC_rswitch"/>
</dbReference>
<dbReference type="GO" id="GO:0016020">
    <property type="term" value="C:membrane"/>
    <property type="evidence" value="ECO:0007669"/>
    <property type="project" value="UniProtKB-SubCell"/>
</dbReference>
<keyword evidence="3 6" id="KW-0812">Transmembrane</keyword>
<feature type="transmembrane region" description="Helical" evidence="6">
    <location>
        <begin position="200"/>
        <end position="223"/>
    </location>
</feature>
<keyword evidence="5 6" id="KW-0472">Membrane</keyword>
<feature type="transmembrane region" description="Helical" evidence="6">
    <location>
        <begin position="39"/>
        <end position="60"/>
    </location>
</feature>
<feature type="transmembrane region" description="Helical" evidence="6">
    <location>
        <begin position="229"/>
        <end position="250"/>
    </location>
</feature>
<name>A0A9E7DCN2_9ACTO</name>
<comment type="similarity">
    <text evidence="2">Belongs to the TerC family.</text>
</comment>